<comment type="caution">
    <text evidence="2">The sequence shown here is derived from an EMBL/GenBank/DDBJ whole genome shotgun (WGS) entry which is preliminary data.</text>
</comment>
<accession>A0ABV6L057</accession>
<keyword evidence="3" id="KW-1185">Reference proteome</keyword>
<dbReference type="SUPFAM" id="SSF51905">
    <property type="entry name" value="FAD/NAD(P)-binding domain"/>
    <property type="match status" value="1"/>
</dbReference>
<evidence type="ECO:0000259" key="1">
    <source>
        <dbReference type="Pfam" id="PF22607"/>
    </source>
</evidence>
<reference evidence="2 3" key="1">
    <citation type="submission" date="2024-09" db="EMBL/GenBank/DDBJ databases">
        <authorList>
            <person name="Sun Q."/>
            <person name="Mori K."/>
        </authorList>
    </citation>
    <scope>NUCLEOTIDE SEQUENCE [LARGE SCALE GENOMIC DNA]</scope>
    <source>
        <strain evidence="2 3">NCAIM B.02415</strain>
    </source>
</reference>
<dbReference type="InterPro" id="IPR036188">
    <property type="entry name" value="FAD/NAD-bd_sf"/>
</dbReference>
<dbReference type="Proteomes" id="UP001589828">
    <property type="component" value="Unassembled WGS sequence"/>
</dbReference>
<organism evidence="2 3">
    <name type="scientific">Mucilaginibacter angelicae</name>
    <dbReference type="NCBI Taxonomy" id="869718"/>
    <lineage>
        <taxon>Bacteria</taxon>
        <taxon>Pseudomonadati</taxon>
        <taxon>Bacteroidota</taxon>
        <taxon>Sphingobacteriia</taxon>
        <taxon>Sphingobacteriales</taxon>
        <taxon>Sphingobacteriaceae</taxon>
        <taxon>Mucilaginibacter</taxon>
    </lineage>
</organism>
<dbReference type="InterPro" id="IPR054707">
    <property type="entry name" value="DhpH_subs-bd"/>
</dbReference>
<sequence>MLKMTDQSLHIGIIGGSLGGLVTGIALQEAGHHVSIYEKSKGELEDRGAGIVLQDELINFFNKYHIASIKDISVPIFKRTYINKEGNKIYEQDVIQLMTAWGTIYHRLQKRFPKEHYYYEHKLKSFYQDKGRVTVEFENGKNENFDLLIGADGTNSTVRNELFPEIHHVYAGYVGWRGVVPEAELDSRVLREFQDRFTFYNMDHSHILCYLIPGNQDEVSVGNRRLNWVWYWNVKPGEEIDSLLTDINGNLRNSFVPEGYVRPQFIDQQTAIAEMVLPPIFQSLWTATKNPFLQPINDLSVKKMYQGRVALVGDSAFTPRPHTAASTAKAVSNGISLAHFLKINGNDIEAALRQWEEPQLSLGNYLYKRGVTLGDQSQFGY</sequence>
<protein>
    <recommendedName>
        <fullName evidence="1">2,6-dihydroxypyridine 3-monooxygenase substrate binding domain-containing protein</fullName>
    </recommendedName>
</protein>
<proteinExistence type="predicted"/>
<dbReference type="InterPro" id="IPR053212">
    <property type="entry name" value="DHP_3-monooxygenase"/>
</dbReference>
<dbReference type="PANTHER" id="PTHR47469">
    <property type="entry name" value="MONOOXYGENASE-LIKE"/>
    <property type="match status" value="1"/>
</dbReference>
<evidence type="ECO:0000313" key="2">
    <source>
        <dbReference type="EMBL" id="MFC0513094.1"/>
    </source>
</evidence>
<evidence type="ECO:0000313" key="3">
    <source>
        <dbReference type="Proteomes" id="UP001589828"/>
    </source>
</evidence>
<dbReference type="RefSeq" id="WP_377020967.1">
    <property type="nucleotide sequence ID" value="NZ_JBHLTS010000004.1"/>
</dbReference>
<dbReference type="Gene3D" id="3.50.50.60">
    <property type="entry name" value="FAD/NAD(P)-binding domain"/>
    <property type="match status" value="2"/>
</dbReference>
<dbReference type="Pfam" id="PF22607">
    <property type="entry name" value="FAD_binding-like"/>
    <property type="match status" value="1"/>
</dbReference>
<dbReference type="EMBL" id="JBHLTS010000004">
    <property type="protein sequence ID" value="MFC0513094.1"/>
    <property type="molecule type" value="Genomic_DNA"/>
</dbReference>
<dbReference type="SUPFAM" id="SSF54373">
    <property type="entry name" value="FAD-linked reductases, C-terminal domain"/>
    <property type="match status" value="1"/>
</dbReference>
<dbReference type="PRINTS" id="PR00420">
    <property type="entry name" value="RNGMNOXGNASE"/>
</dbReference>
<gene>
    <name evidence="2" type="ORF">ACFFGT_02745</name>
</gene>
<dbReference type="NCBIfam" id="NF005566">
    <property type="entry name" value="PRK07236.1"/>
    <property type="match status" value="1"/>
</dbReference>
<dbReference type="PANTHER" id="PTHR47469:SF2">
    <property type="entry name" value="OS06G0597600 PROTEIN"/>
    <property type="match status" value="1"/>
</dbReference>
<name>A0ABV6L057_9SPHI</name>
<feature type="domain" description="2,6-dihydroxypyridine 3-monooxygenase substrate binding" evidence="1">
    <location>
        <begin position="170"/>
        <end position="298"/>
    </location>
</feature>